<protein>
    <submittedName>
        <fullName evidence="1">Uncharacterized protein</fullName>
    </submittedName>
</protein>
<name>A0A0F9HS17_9ZZZZ</name>
<sequence length="52" mass="6195">IASTRMNVLNVVFVWRAVSLMLLRWNNFVYRIWYIVYGEEKFLLPSMGRGKG</sequence>
<evidence type="ECO:0000313" key="1">
    <source>
        <dbReference type="EMBL" id="KKM17877.1"/>
    </source>
</evidence>
<dbReference type="EMBL" id="LAZR01014351">
    <property type="protein sequence ID" value="KKM17877.1"/>
    <property type="molecule type" value="Genomic_DNA"/>
</dbReference>
<dbReference type="AlphaFoldDB" id="A0A0F9HS17"/>
<proteinExistence type="predicted"/>
<comment type="caution">
    <text evidence="1">The sequence shown here is derived from an EMBL/GenBank/DDBJ whole genome shotgun (WGS) entry which is preliminary data.</text>
</comment>
<gene>
    <name evidence="1" type="ORF">LCGC14_1671370</name>
</gene>
<reference evidence="1" key="1">
    <citation type="journal article" date="2015" name="Nature">
        <title>Complex archaea that bridge the gap between prokaryotes and eukaryotes.</title>
        <authorList>
            <person name="Spang A."/>
            <person name="Saw J.H."/>
            <person name="Jorgensen S.L."/>
            <person name="Zaremba-Niedzwiedzka K."/>
            <person name="Martijn J."/>
            <person name="Lind A.E."/>
            <person name="van Eijk R."/>
            <person name="Schleper C."/>
            <person name="Guy L."/>
            <person name="Ettema T.J."/>
        </authorList>
    </citation>
    <scope>NUCLEOTIDE SEQUENCE</scope>
</reference>
<accession>A0A0F9HS17</accession>
<feature type="non-terminal residue" evidence="1">
    <location>
        <position position="1"/>
    </location>
</feature>
<organism evidence="1">
    <name type="scientific">marine sediment metagenome</name>
    <dbReference type="NCBI Taxonomy" id="412755"/>
    <lineage>
        <taxon>unclassified sequences</taxon>
        <taxon>metagenomes</taxon>
        <taxon>ecological metagenomes</taxon>
    </lineage>
</organism>